<proteinExistence type="predicted"/>
<dbReference type="GO" id="GO:0046872">
    <property type="term" value="F:metal ion binding"/>
    <property type="evidence" value="ECO:0007669"/>
    <property type="project" value="UniProtKB-KW"/>
</dbReference>
<dbReference type="InterPro" id="IPR001370">
    <property type="entry name" value="BIR_rpt"/>
</dbReference>
<accession>A0A6A6W868</accession>
<name>A0A6A6W868_9PEZI</name>
<dbReference type="RefSeq" id="XP_033600228.1">
    <property type="nucleotide sequence ID" value="XM_033744157.1"/>
</dbReference>
<feature type="region of interest" description="Disordered" evidence="3">
    <location>
        <begin position="19"/>
        <end position="47"/>
    </location>
</feature>
<evidence type="ECO:0000256" key="2">
    <source>
        <dbReference type="ARBA" id="ARBA00022833"/>
    </source>
</evidence>
<dbReference type="SUPFAM" id="SSF57924">
    <property type="entry name" value="Inhibitor of apoptosis (IAP) repeat"/>
    <property type="match status" value="2"/>
</dbReference>
<dbReference type="Gene3D" id="1.10.1170.10">
    <property type="entry name" value="Inhibitor Of Apoptosis Protein (2mihbC-IAP-1), Chain A"/>
    <property type="match status" value="2"/>
</dbReference>
<feature type="compositionally biased region" description="Basic residues" evidence="3">
    <location>
        <begin position="24"/>
        <end position="35"/>
    </location>
</feature>
<feature type="compositionally biased region" description="Basic and acidic residues" evidence="3">
    <location>
        <begin position="186"/>
        <end position="197"/>
    </location>
</feature>
<gene>
    <name evidence="4" type="ORF">EJ05DRAFT_476985</name>
</gene>
<dbReference type="GeneID" id="54485211"/>
<dbReference type="Pfam" id="PF00653">
    <property type="entry name" value="BIR"/>
    <property type="match status" value="2"/>
</dbReference>
<feature type="region of interest" description="Disordered" evidence="3">
    <location>
        <begin position="186"/>
        <end position="249"/>
    </location>
</feature>
<evidence type="ECO:0000313" key="5">
    <source>
        <dbReference type="Proteomes" id="UP000799437"/>
    </source>
</evidence>
<dbReference type="InterPro" id="IPR051190">
    <property type="entry name" value="Baculoviral_IAP"/>
</dbReference>
<dbReference type="AlphaFoldDB" id="A0A6A6W868"/>
<feature type="compositionally biased region" description="Basic and acidic residues" evidence="3">
    <location>
        <begin position="236"/>
        <end position="246"/>
    </location>
</feature>
<organism evidence="4 5">
    <name type="scientific">Pseudovirgaria hyperparasitica</name>
    <dbReference type="NCBI Taxonomy" id="470096"/>
    <lineage>
        <taxon>Eukaryota</taxon>
        <taxon>Fungi</taxon>
        <taxon>Dikarya</taxon>
        <taxon>Ascomycota</taxon>
        <taxon>Pezizomycotina</taxon>
        <taxon>Dothideomycetes</taxon>
        <taxon>Dothideomycetes incertae sedis</taxon>
        <taxon>Acrospermales</taxon>
        <taxon>Acrospermaceae</taxon>
        <taxon>Pseudovirgaria</taxon>
    </lineage>
</organism>
<evidence type="ECO:0000256" key="1">
    <source>
        <dbReference type="ARBA" id="ARBA00022723"/>
    </source>
</evidence>
<evidence type="ECO:0000313" key="4">
    <source>
        <dbReference type="EMBL" id="KAF2757777.1"/>
    </source>
</evidence>
<feature type="compositionally biased region" description="Low complexity" evidence="3">
    <location>
        <begin position="221"/>
        <end position="232"/>
    </location>
</feature>
<keyword evidence="2" id="KW-0862">Zinc</keyword>
<dbReference type="PROSITE" id="PS50143">
    <property type="entry name" value="BIR_REPEAT_2"/>
    <property type="match status" value="2"/>
</dbReference>
<keyword evidence="5" id="KW-1185">Reference proteome</keyword>
<reference evidence="4" key="1">
    <citation type="journal article" date="2020" name="Stud. Mycol.">
        <title>101 Dothideomycetes genomes: a test case for predicting lifestyles and emergence of pathogens.</title>
        <authorList>
            <person name="Haridas S."/>
            <person name="Albert R."/>
            <person name="Binder M."/>
            <person name="Bloem J."/>
            <person name="Labutti K."/>
            <person name="Salamov A."/>
            <person name="Andreopoulos B."/>
            <person name="Baker S."/>
            <person name="Barry K."/>
            <person name="Bills G."/>
            <person name="Bluhm B."/>
            <person name="Cannon C."/>
            <person name="Castanera R."/>
            <person name="Culley D."/>
            <person name="Daum C."/>
            <person name="Ezra D."/>
            <person name="Gonzalez J."/>
            <person name="Henrissat B."/>
            <person name="Kuo A."/>
            <person name="Liang C."/>
            <person name="Lipzen A."/>
            <person name="Lutzoni F."/>
            <person name="Magnuson J."/>
            <person name="Mondo S."/>
            <person name="Nolan M."/>
            <person name="Ohm R."/>
            <person name="Pangilinan J."/>
            <person name="Park H.-J."/>
            <person name="Ramirez L."/>
            <person name="Alfaro M."/>
            <person name="Sun H."/>
            <person name="Tritt A."/>
            <person name="Yoshinaga Y."/>
            <person name="Zwiers L.-H."/>
            <person name="Turgeon B."/>
            <person name="Goodwin S."/>
            <person name="Spatafora J."/>
            <person name="Crous P."/>
            <person name="Grigoriev I."/>
        </authorList>
    </citation>
    <scope>NUCLEOTIDE SEQUENCE</scope>
    <source>
        <strain evidence="4">CBS 121739</strain>
    </source>
</reference>
<protein>
    <submittedName>
        <fullName evidence="4">Inhibitor of apoptosis repeat-containing protein</fullName>
    </submittedName>
</protein>
<dbReference type="SMART" id="SM00238">
    <property type="entry name" value="BIR"/>
    <property type="match status" value="2"/>
</dbReference>
<sequence>MAGPGDMTTLIGRLASFESAQQVPKRRSSSTRKKAAAASTVTWPHSSPAPEELAHAGFYWKPLPDCLDNVRCFQCDANIDGWESTDNPTDEHLALSPHCAWAIIQGIRMRIDNADRVEDDPMSEAMLEARIATFGGRWPYEKKKAWKPKTKKLAQAGWFYDPSPTDPDGTSCAYCSLSLDGWEQKDDPAEEHKRRSPDCPFFAMTEQKKTKAGPSKAKKLSTASSRASPTRAGTKRTRDGTPKEPTPELDLSFNIDELDGQSSDIMCTTPQLSWTAIDVENIMLMEPIKSRFENVVGDIRNHLTAAEKAMTVAEFVEHTAEIAEKRFLEQAEKAILAFEAEGLRAIRVLEGLKVV</sequence>
<dbReference type="OrthoDB" id="2196114at2759"/>
<dbReference type="CDD" id="cd00022">
    <property type="entry name" value="BIR"/>
    <property type="match status" value="2"/>
</dbReference>
<evidence type="ECO:0000256" key="3">
    <source>
        <dbReference type="SAM" id="MobiDB-lite"/>
    </source>
</evidence>
<keyword evidence="1" id="KW-0479">Metal-binding</keyword>
<dbReference type="EMBL" id="ML996573">
    <property type="protein sequence ID" value="KAF2757777.1"/>
    <property type="molecule type" value="Genomic_DNA"/>
</dbReference>
<dbReference type="PANTHER" id="PTHR46771:SF5">
    <property type="entry name" value="DETERIN"/>
    <property type="match status" value="1"/>
</dbReference>
<dbReference type="PANTHER" id="PTHR46771">
    <property type="entry name" value="DETERIN"/>
    <property type="match status" value="1"/>
</dbReference>
<dbReference type="Proteomes" id="UP000799437">
    <property type="component" value="Unassembled WGS sequence"/>
</dbReference>